<reference evidence="4 5" key="1">
    <citation type="submission" date="2014-08" db="EMBL/GenBank/DDBJ databases">
        <title>Genome sequence of Tetragenococcus muriaticus.</title>
        <authorList>
            <person name="Chuea-nongthon C."/>
            <person name="Rodtong S."/>
            <person name="Yongsawatdigul J."/>
            <person name="Steele J.L."/>
            <person name="Liu X.-y."/>
            <person name="Speers J."/>
            <person name="Glasner J.D."/>
            <person name="Neeno-Eckwall E.C."/>
        </authorList>
    </citation>
    <scope>NUCLEOTIDE SEQUENCE [LARGE SCALE GENOMIC DNA]</scope>
    <source>
        <strain evidence="4 5">3MR10-3</strain>
    </source>
</reference>
<evidence type="ECO:0000259" key="3">
    <source>
        <dbReference type="Pfam" id="PF07261"/>
    </source>
</evidence>
<comment type="caution">
    <text evidence="4">The sequence shown here is derived from an EMBL/GenBank/DDBJ whole genome shotgun (WGS) entry which is preliminary data.</text>
</comment>
<feature type="domain" description="DnaB/C C-terminal" evidence="3">
    <location>
        <begin position="139"/>
        <end position="208"/>
    </location>
</feature>
<organism evidence="4 5">
    <name type="scientific">Tetragenococcus muriaticus 3MR10-3</name>
    <dbReference type="NCBI Taxonomy" id="1302648"/>
    <lineage>
        <taxon>Bacteria</taxon>
        <taxon>Bacillati</taxon>
        <taxon>Bacillota</taxon>
        <taxon>Bacilli</taxon>
        <taxon>Lactobacillales</taxon>
        <taxon>Enterococcaceae</taxon>
        <taxon>Tetragenococcus</taxon>
    </lineage>
</organism>
<sequence>MERAFKGVWIPKEIWLDKDLNWVEKVLLVEIDSLDNEEGCWASNRYFADFFNLSKNRISILISGLSKKGYISVDIKYKEGTKQVDKRIIKNKYTYMRKQKEGIRENEYTPICENAKENNIEFNNIDYSSSSSSSKENPYQLYQELFGVLNPINQENITKWIEDLSEELVIEAMKKAALDNKSYSYAEGILKQWDKHNVKTLEDVKAQETSFANNHTQNKSKQNKRPKKPKNNDIYF</sequence>
<comment type="similarity">
    <text evidence="1">Belongs to the DnaB/DnaD family.</text>
</comment>
<protein>
    <recommendedName>
        <fullName evidence="3">DnaB/C C-terminal domain-containing protein</fullName>
    </recommendedName>
</protein>
<keyword evidence="5" id="KW-1185">Reference proteome</keyword>
<dbReference type="InterPro" id="IPR053162">
    <property type="entry name" value="DnaD"/>
</dbReference>
<dbReference type="PANTHER" id="PTHR37293:SF5">
    <property type="entry name" value="DNA REPLICATION PROTEIN"/>
    <property type="match status" value="1"/>
</dbReference>
<dbReference type="SUPFAM" id="SSF158499">
    <property type="entry name" value="DnaD domain-like"/>
    <property type="match status" value="1"/>
</dbReference>
<dbReference type="Gene3D" id="1.10.10.630">
    <property type="entry name" value="DnaD domain-like"/>
    <property type="match status" value="1"/>
</dbReference>
<evidence type="ECO:0000256" key="1">
    <source>
        <dbReference type="ARBA" id="ARBA00093462"/>
    </source>
</evidence>
<dbReference type="NCBIfam" id="TIGR01446">
    <property type="entry name" value="DnaD_dom"/>
    <property type="match status" value="1"/>
</dbReference>
<dbReference type="InterPro" id="IPR006343">
    <property type="entry name" value="DnaB/C_C"/>
</dbReference>
<dbReference type="PATRIC" id="fig|1302648.3.peg.590"/>
<evidence type="ECO:0000256" key="2">
    <source>
        <dbReference type="SAM" id="MobiDB-lite"/>
    </source>
</evidence>
<dbReference type="AlphaFoldDB" id="A0A091C7N8"/>
<feature type="region of interest" description="Disordered" evidence="2">
    <location>
        <begin position="210"/>
        <end position="236"/>
    </location>
</feature>
<dbReference type="RefSeq" id="WP_052074155.1">
    <property type="nucleotide sequence ID" value="NZ_JPVT01000058.1"/>
</dbReference>
<name>A0A091C7N8_9ENTE</name>
<dbReference type="Pfam" id="PF13730">
    <property type="entry name" value="HTH_36"/>
    <property type="match status" value="1"/>
</dbReference>
<dbReference type="PANTHER" id="PTHR37293">
    <property type="entry name" value="PHAGE REPLICATION PROTEIN-RELATED"/>
    <property type="match status" value="1"/>
</dbReference>
<proteinExistence type="inferred from homology"/>
<gene>
    <name evidence="4" type="ORF">TMU3MR103_0608</name>
</gene>
<accession>A0A091C7N8</accession>
<dbReference type="Proteomes" id="UP000029381">
    <property type="component" value="Unassembled WGS sequence"/>
</dbReference>
<dbReference type="InterPro" id="IPR034829">
    <property type="entry name" value="DnaD-like_sf"/>
</dbReference>
<evidence type="ECO:0000313" key="4">
    <source>
        <dbReference type="EMBL" id="KFN92147.1"/>
    </source>
</evidence>
<dbReference type="EMBL" id="JPVT01000058">
    <property type="protein sequence ID" value="KFN92147.1"/>
    <property type="molecule type" value="Genomic_DNA"/>
</dbReference>
<evidence type="ECO:0000313" key="5">
    <source>
        <dbReference type="Proteomes" id="UP000029381"/>
    </source>
</evidence>
<dbReference type="Pfam" id="PF07261">
    <property type="entry name" value="DnaB_2"/>
    <property type="match status" value="1"/>
</dbReference>